<dbReference type="EMBL" id="CAJVCH010250300">
    <property type="protein sequence ID" value="CAG7733521.1"/>
    <property type="molecule type" value="Genomic_DNA"/>
</dbReference>
<evidence type="ECO:0000313" key="2">
    <source>
        <dbReference type="Proteomes" id="UP000708208"/>
    </source>
</evidence>
<comment type="caution">
    <text evidence="1">The sequence shown here is derived from an EMBL/GenBank/DDBJ whole genome shotgun (WGS) entry which is preliminary data.</text>
</comment>
<accession>A0A8J2PDU7</accession>
<gene>
    <name evidence="1" type="ORF">AFUS01_LOCUS21961</name>
</gene>
<name>A0A8J2PDU7_9HEXA</name>
<organism evidence="1 2">
    <name type="scientific">Allacma fusca</name>
    <dbReference type="NCBI Taxonomy" id="39272"/>
    <lineage>
        <taxon>Eukaryota</taxon>
        <taxon>Metazoa</taxon>
        <taxon>Ecdysozoa</taxon>
        <taxon>Arthropoda</taxon>
        <taxon>Hexapoda</taxon>
        <taxon>Collembola</taxon>
        <taxon>Symphypleona</taxon>
        <taxon>Sminthuridae</taxon>
        <taxon>Allacma</taxon>
    </lineage>
</organism>
<reference evidence="1" key="1">
    <citation type="submission" date="2021-06" db="EMBL/GenBank/DDBJ databases">
        <authorList>
            <person name="Hodson N. C."/>
            <person name="Mongue J. A."/>
            <person name="Jaron S. K."/>
        </authorList>
    </citation>
    <scope>NUCLEOTIDE SEQUENCE</scope>
</reference>
<protein>
    <submittedName>
        <fullName evidence="1">Uncharacterized protein</fullName>
    </submittedName>
</protein>
<dbReference type="AlphaFoldDB" id="A0A8J2PDU7"/>
<proteinExistence type="predicted"/>
<dbReference type="Proteomes" id="UP000708208">
    <property type="component" value="Unassembled WGS sequence"/>
</dbReference>
<keyword evidence="2" id="KW-1185">Reference proteome</keyword>
<sequence>MNVDDISKSKLKVIDCYEEIFITPDFLHLFILLGHTSIKSVYGRWAGLLSPLSVGFPLVIRCWDRRESHQ</sequence>
<evidence type="ECO:0000313" key="1">
    <source>
        <dbReference type="EMBL" id="CAG7733521.1"/>
    </source>
</evidence>